<gene>
    <name evidence="13" type="primary">LEU5</name>
    <name evidence="13" type="ORF">DEBR0S1_19702G</name>
</gene>
<accession>A0A7D9CW46</accession>
<dbReference type="Gene3D" id="1.50.40.10">
    <property type="entry name" value="Mitochondrial carrier domain"/>
    <property type="match status" value="1"/>
</dbReference>
<dbReference type="PANTHER" id="PTHR24089">
    <property type="entry name" value="SOLUTE CARRIER FAMILY 25"/>
    <property type="match status" value="1"/>
</dbReference>
<dbReference type="InterPro" id="IPR002167">
    <property type="entry name" value="GDC-like"/>
</dbReference>
<sequence>MSDSGLNIAGTSSGDSRASAGLVSLAKDGKVHTHGIMEEKHSIVEEKHRLLPVLATGPVSEVAAFKKGDAAVVKEAFVGPKEGAKPKEIDKQSLVYVLRSGLAGGIAGISAKTLVAPLDRVKILFQTNNPHYRQMVGSFQGMFRAMKTIYHNDGIWGLYQGHSATLLRIFPYAGIKFVFYEQIRSLLIPRDEYETAARRFFSGSLAGVVSVCCTYPLDLIRVRLAFETSHKQIHYGKGKIVHTLKVIYNEQPRFSYTTGGALRNETFLTRTMYNLTGSNIQFFQAVSNFYRGFIPTIIGMVPYAGVSFYAHDLLHDFFRSPALAPYTVTDDYVPPSEQRLTKSDSSFDHRRPLKVWAQLIAGGGAGMVAQAAAYPFEVIRRRMQVGAVVNSGGQFYSGIHTAKQVYMERGLRGFYVGLGIGFLKVVPMFACSFFVYERCKTYFQI</sequence>
<keyword evidence="8" id="KW-0496">Mitochondrion</keyword>
<evidence type="ECO:0000256" key="8">
    <source>
        <dbReference type="ARBA" id="ARBA00023128"/>
    </source>
</evidence>
<dbReference type="PRINTS" id="PR00926">
    <property type="entry name" value="MITOCARRIER"/>
</dbReference>
<dbReference type="InterPro" id="IPR002067">
    <property type="entry name" value="MCP"/>
</dbReference>
<organism evidence="13 14">
    <name type="scientific">Dekkera bruxellensis</name>
    <name type="common">Brettanomyces custersii</name>
    <dbReference type="NCBI Taxonomy" id="5007"/>
    <lineage>
        <taxon>Eukaryota</taxon>
        <taxon>Fungi</taxon>
        <taxon>Dikarya</taxon>
        <taxon>Ascomycota</taxon>
        <taxon>Saccharomycotina</taxon>
        <taxon>Pichiomycetes</taxon>
        <taxon>Pichiales</taxon>
        <taxon>Pichiaceae</taxon>
        <taxon>Brettanomyces</taxon>
    </lineage>
</organism>
<evidence type="ECO:0000256" key="10">
    <source>
        <dbReference type="PROSITE-ProRule" id="PRU00282"/>
    </source>
</evidence>
<evidence type="ECO:0000256" key="11">
    <source>
        <dbReference type="RuleBase" id="RU000488"/>
    </source>
</evidence>
<comment type="similarity">
    <text evidence="2 11">Belongs to the mitochondrial carrier (TC 2.A.29) family.</text>
</comment>
<keyword evidence="4 10" id="KW-0812">Transmembrane</keyword>
<evidence type="ECO:0000256" key="2">
    <source>
        <dbReference type="ARBA" id="ARBA00006375"/>
    </source>
</evidence>
<feature type="repeat" description="Solcar" evidence="10">
    <location>
        <begin position="95"/>
        <end position="186"/>
    </location>
</feature>
<evidence type="ECO:0000256" key="5">
    <source>
        <dbReference type="ARBA" id="ARBA00022737"/>
    </source>
</evidence>
<reference evidence="13 14" key="1">
    <citation type="submission" date="2019-07" db="EMBL/GenBank/DDBJ databases">
        <authorList>
            <person name="Friedrich A."/>
            <person name="Schacherer J."/>
        </authorList>
    </citation>
    <scope>NUCLEOTIDE SEQUENCE [LARGE SCALE GENOMIC DNA]</scope>
</reference>
<dbReference type="GO" id="GO:0005743">
    <property type="term" value="C:mitochondrial inner membrane"/>
    <property type="evidence" value="ECO:0007669"/>
    <property type="project" value="UniProtKB-SubCell"/>
</dbReference>
<dbReference type="Proteomes" id="UP000478008">
    <property type="component" value="Unassembled WGS sequence"/>
</dbReference>
<dbReference type="InterPro" id="IPR018108">
    <property type="entry name" value="MCP_transmembrane"/>
</dbReference>
<evidence type="ECO:0000256" key="9">
    <source>
        <dbReference type="ARBA" id="ARBA00023136"/>
    </source>
</evidence>
<proteinExistence type="inferred from homology"/>
<evidence type="ECO:0000256" key="1">
    <source>
        <dbReference type="ARBA" id="ARBA00004448"/>
    </source>
</evidence>
<feature type="repeat" description="Solcar" evidence="10">
    <location>
        <begin position="194"/>
        <end position="317"/>
    </location>
</feature>
<feature type="transmembrane region" description="Helical" evidence="12">
    <location>
        <begin position="413"/>
        <end position="436"/>
    </location>
</feature>
<dbReference type="SUPFAM" id="SSF103506">
    <property type="entry name" value="Mitochondrial carrier"/>
    <property type="match status" value="1"/>
</dbReference>
<dbReference type="PROSITE" id="PS50920">
    <property type="entry name" value="SOLCAR"/>
    <property type="match status" value="3"/>
</dbReference>
<dbReference type="InterPro" id="IPR023395">
    <property type="entry name" value="MCP_dom_sf"/>
</dbReference>
<dbReference type="AlphaFoldDB" id="A0A7D9CW46"/>
<comment type="subcellular location">
    <subcellularLocation>
        <location evidence="1">Mitochondrion inner membrane</location>
        <topology evidence="1">Multi-pass membrane protein</topology>
    </subcellularLocation>
</comment>
<evidence type="ECO:0000313" key="14">
    <source>
        <dbReference type="Proteomes" id="UP000478008"/>
    </source>
</evidence>
<dbReference type="GO" id="GO:0055085">
    <property type="term" value="P:transmembrane transport"/>
    <property type="evidence" value="ECO:0007669"/>
    <property type="project" value="InterPro"/>
</dbReference>
<keyword evidence="14" id="KW-1185">Reference proteome</keyword>
<dbReference type="PRINTS" id="PR00928">
    <property type="entry name" value="GRAVESDC"/>
</dbReference>
<protein>
    <submittedName>
        <fullName evidence="13">DEBR0S1_19702g1_1</fullName>
    </submittedName>
</protein>
<dbReference type="Pfam" id="PF00153">
    <property type="entry name" value="Mito_carr"/>
    <property type="match status" value="3"/>
</dbReference>
<keyword evidence="6" id="KW-0999">Mitochondrion inner membrane</keyword>
<evidence type="ECO:0000256" key="4">
    <source>
        <dbReference type="ARBA" id="ARBA00022692"/>
    </source>
</evidence>
<keyword evidence="3 11" id="KW-0813">Transport</keyword>
<evidence type="ECO:0000256" key="3">
    <source>
        <dbReference type="ARBA" id="ARBA00022448"/>
    </source>
</evidence>
<dbReference type="EMBL" id="CABFWN010000001">
    <property type="protein sequence ID" value="VUG16553.1"/>
    <property type="molecule type" value="Genomic_DNA"/>
</dbReference>
<keyword evidence="5" id="KW-0677">Repeat</keyword>
<evidence type="ECO:0000256" key="7">
    <source>
        <dbReference type="ARBA" id="ARBA00022989"/>
    </source>
</evidence>
<keyword evidence="7 12" id="KW-1133">Transmembrane helix</keyword>
<feature type="repeat" description="Solcar" evidence="10">
    <location>
        <begin position="353"/>
        <end position="442"/>
    </location>
</feature>
<evidence type="ECO:0000313" key="13">
    <source>
        <dbReference type="EMBL" id="VUG16553.1"/>
    </source>
</evidence>
<keyword evidence="9 10" id="KW-0472">Membrane</keyword>
<evidence type="ECO:0000256" key="6">
    <source>
        <dbReference type="ARBA" id="ARBA00022792"/>
    </source>
</evidence>
<evidence type="ECO:0000256" key="12">
    <source>
        <dbReference type="SAM" id="Phobius"/>
    </source>
</evidence>
<name>A0A7D9CW46_DEKBR</name>